<keyword evidence="1" id="KW-0812">Transmembrane</keyword>
<name>A0A7S2HIV8_9DINO</name>
<protein>
    <submittedName>
        <fullName evidence="2">Uncharacterized protein</fullName>
    </submittedName>
</protein>
<dbReference type="AlphaFoldDB" id="A0A7S2HIV8"/>
<feature type="transmembrane region" description="Helical" evidence="1">
    <location>
        <begin position="271"/>
        <end position="295"/>
    </location>
</feature>
<feature type="transmembrane region" description="Helical" evidence="1">
    <location>
        <begin position="579"/>
        <end position="599"/>
    </location>
</feature>
<keyword evidence="1" id="KW-1133">Transmembrane helix</keyword>
<keyword evidence="1" id="KW-0472">Membrane</keyword>
<organism evidence="2">
    <name type="scientific">Zooxanthella nutricula</name>
    <dbReference type="NCBI Taxonomy" id="1333877"/>
    <lineage>
        <taxon>Eukaryota</taxon>
        <taxon>Sar</taxon>
        <taxon>Alveolata</taxon>
        <taxon>Dinophyceae</taxon>
        <taxon>Peridiniales</taxon>
        <taxon>Peridiniales incertae sedis</taxon>
        <taxon>Zooxanthella</taxon>
    </lineage>
</organism>
<feature type="transmembrane region" description="Helical" evidence="1">
    <location>
        <begin position="536"/>
        <end position="559"/>
    </location>
</feature>
<feature type="transmembrane region" description="Helical" evidence="1">
    <location>
        <begin position="42"/>
        <end position="60"/>
    </location>
</feature>
<feature type="transmembrane region" description="Helical" evidence="1">
    <location>
        <begin position="307"/>
        <end position="332"/>
    </location>
</feature>
<sequence length="757" mass="82435">MEEERAAEEAKVEEGMQGKLALAAACQPEVARYSSTSASSMFVQFVGVFMLNFLFESQAWNPFWWEAWFIYRDYGTAALIAYLPIAVVMDMLTNVLVAAALKWMILGKSTPGKHPLWGAYYWRWWFCNQLFKHVSTNVLPLIAETPLAGAFLRLFGAEVGRNVRVSVCKISDPDLVVLEDNATVGKQVRLATSAVMHGHLHLGPVRLGPDAAAGPGAVLSQQTEVPQGHAVMPLSTMPGWHGAVGAVAYQQAAQAEDASFRRRQGLLRACVGLPVVLLSHAAMYVPVIFVLQWFWSVCAACFGDSAFVAFSVLLAWVYVHPLWMSFVALVVAQKVLVVGPFRPSAGGRAAWSHWAELRKWLHARAVESHDFEEACEMWVNTEVLSSIYRLLGARVGRRVQIDHFRAVEHDCISIGDYAVFGSEVLFSCDARAPWIPEARRGNAAGYEPVTLGKGSNVLDHCVMMPGTTVGEKAVLGTCTLAAHRSFFRPLSISTGSQGGRALHLRDHVATEAAKALEDKAMCDVDNPWIWWRFNAVVALITMVFKPVPEALWVVTYFGVTAVWDPETGTLLELLLVTPLVYNIVCLAELLFVIVSKWLIIGRYKEGGFPFFGAYHMRWVAMTIVMGGAGALAEALDGTVFKAWVYRANGAKVGRNCYLSGLVVEYDLLSIGDDVAIGDGCDTTGHTVENMVIKLAATNIGNGAALCPTAFASPGTVLEDGAVLLENTQVLKGETVPAGEVWAGMPAARCEPRPPTAA</sequence>
<dbReference type="SUPFAM" id="SSF51161">
    <property type="entry name" value="Trimeric LpxA-like enzymes"/>
    <property type="match status" value="3"/>
</dbReference>
<dbReference type="EMBL" id="HBGW01003868">
    <property type="protein sequence ID" value="CAD9491836.1"/>
    <property type="molecule type" value="Transcribed_RNA"/>
</dbReference>
<evidence type="ECO:0000256" key="1">
    <source>
        <dbReference type="SAM" id="Phobius"/>
    </source>
</evidence>
<dbReference type="Gene3D" id="2.160.10.10">
    <property type="entry name" value="Hexapeptide repeat proteins"/>
    <property type="match status" value="2"/>
</dbReference>
<reference evidence="2" key="1">
    <citation type="submission" date="2021-01" db="EMBL/GenBank/DDBJ databases">
        <authorList>
            <person name="Corre E."/>
            <person name="Pelletier E."/>
            <person name="Niang G."/>
            <person name="Scheremetjew M."/>
            <person name="Finn R."/>
            <person name="Kale V."/>
            <person name="Holt S."/>
            <person name="Cochrane G."/>
            <person name="Meng A."/>
            <person name="Brown T."/>
            <person name="Cohen L."/>
        </authorList>
    </citation>
    <scope>NUCLEOTIDE SEQUENCE</scope>
    <source>
        <strain evidence="2">RCC3387</strain>
    </source>
</reference>
<accession>A0A7S2HIV8</accession>
<dbReference type="InterPro" id="IPR011004">
    <property type="entry name" value="Trimer_LpxA-like_sf"/>
</dbReference>
<proteinExistence type="predicted"/>
<evidence type="ECO:0000313" key="2">
    <source>
        <dbReference type="EMBL" id="CAD9491836.1"/>
    </source>
</evidence>
<feature type="transmembrane region" description="Helical" evidence="1">
    <location>
        <begin position="80"/>
        <end position="101"/>
    </location>
</feature>
<gene>
    <name evidence="2" type="ORF">BRAN1462_LOCUS2556</name>
</gene>